<dbReference type="OMA" id="SCKNHAP"/>
<proteinExistence type="predicted"/>
<keyword evidence="7" id="KW-0677">Repeat</keyword>
<evidence type="ECO:0000256" key="10">
    <source>
        <dbReference type="ARBA" id="ARBA00022853"/>
    </source>
</evidence>
<dbReference type="SMART" id="SM00317">
    <property type="entry name" value="SET"/>
    <property type="match status" value="1"/>
</dbReference>
<feature type="compositionally biased region" description="Gly residues" evidence="15">
    <location>
        <begin position="272"/>
        <end position="281"/>
    </location>
</feature>
<keyword evidence="14" id="KW-0539">Nucleus</keyword>
<dbReference type="PROSITE" id="PS51542">
    <property type="entry name" value="FYRN"/>
    <property type="match status" value="1"/>
</dbReference>
<evidence type="ECO:0000313" key="20">
    <source>
        <dbReference type="Proteomes" id="UP000000305"/>
    </source>
</evidence>
<evidence type="ECO:0000256" key="11">
    <source>
        <dbReference type="ARBA" id="ARBA00023015"/>
    </source>
</evidence>
<dbReference type="GO" id="GO:0008270">
    <property type="term" value="F:zinc ion binding"/>
    <property type="evidence" value="ECO:0007669"/>
    <property type="project" value="UniProtKB-KW"/>
</dbReference>
<dbReference type="Pfam" id="PF00856">
    <property type="entry name" value="SET"/>
    <property type="match status" value="1"/>
</dbReference>
<evidence type="ECO:0000256" key="5">
    <source>
        <dbReference type="ARBA" id="ARBA00022691"/>
    </source>
</evidence>
<dbReference type="PhylomeDB" id="E9GJI6"/>
<keyword evidence="3" id="KW-0489">Methyltransferase</keyword>
<evidence type="ECO:0008006" key="21">
    <source>
        <dbReference type="Google" id="ProtNLM"/>
    </source>
</evidence>
<feature type="domain" description="PHD-type" evidence="18">
    <location>
        <begin position="397"/>
        <end position="505"/>
    </location>
</feature>
<evidence type="ECO:0000256" key="9">
    <source>
        <dbReference type="ARBA" id="ARBA00022833"/>
    </source>
</evidence>
<dbReference type="InterPro" id="IPR046341">
    <property type="entry name" value="SET_dom_sf"/>
</dbReference>
<evidence type="ECO:0000256" key="4">
    <source>
        <dbReference type="ARBA" id="ARBA00022679"/>
    </source>
</evidence>
<keyword evidence="13" id="KW-0804">Transcription</keyword>
<evidence type="ECO:0000256" key="6">
    <source>
        <dbReference type="ARBA" id="ARBA00022723"/>
    </source>
</evidence>
<evidence type="ECO:0000259" key="17">
    <source>
        <dbReference type="PROSITE" id="PS50868"/>
    </source>
</evidence>
<dbReference type="SMART" id="SM00541">
    <property type="entry name" value="FYRN"/>
    <property type="match status" value="1"/>
</dbReference>
<dbReference type="OrthoDB" id="308383at2759"/>
<dbReference type="KEGG" id="dpx:DAPPUDRAFT_51465"/>
<dbReference type="Gene3D" id="3.30.40.10">
    <property type="entry name" value="Zinc/RING finger domain, C3HC4 (zinc finger)"/>
    <property type="match status" value="1"/>
</dbReference>
<evidence type="ECO:0000256" key="14">
    <source>
        <dbReference type="ARBA" id="ARBA00023242"/>
    </source>
</evidence>
<reference evidence="19 20" key="1">
    <citation type="journal article" date="2011" name="Science">
        <title>The ecoresponsive genome of Daphnia pulex.</title>
        <authorList>
            <person name="Colbourne J.K."/>
            <person name="Pfrender M.E."/>
            <person name="Gilbert D."/>
            <person name="Thomas W.K."/>
            <person name="Tucker A."/>
            <person name="Oakley T.H."/>
            <person name="Tokishita S."/>
            <person name="Aerts A."/>
            <person name="Arnold G.J."/>
            <person name="Basu M.K."/>
            <person name="Bauer D.J."/>
            <person name="Caceres C.E."/>
            <person name="Carmel L."/>
            <person name="Casola C."/>
            <person name="Choi J.H."/>
            <person name="Detter J.C."/>
            <person name="Dong Q."/>
            <person name="Dusheyko S."/>
            <person name="Eads B.D."/>
            <person name="Frohlich T."/>
            <person name="Geiler-Samerotte K.A."/>
            <person name="Gerlach D."/>
            <person name="Hatcher P."/>
            <person name="Jogdeo S."/>
            <person name="Krijgsveld J."/>
            <person name="Kriventseva E.V."/>
            <person name="Kultz D."/>
            <person name="Laforsch C."/>
            <person name="Lindquist E."/>
            <person name="Lopez J."/>
            <person name="Manak J.R."/>
            <person name="Muller J."/>
            <person name="Pangilinan J."/>
            <person name="Patwardhan R.P."/>
            <person name="Pitluck S."/>
            <person name="Pritham E.J."/>
            <person name="Rechtsteiner A."/>
            <person name="Rho M."/>
            <person name="Rogozin I.B."/>
            <person name="Sakarya O."/>
            <person name="Salamov A."/>
            <person name="Schaack S."/>
            <person name="Shapiro H."/>
            <person name="Shiga Y."/>
            <person name="Skalitzky C."/>
            <person name="Smith Z."/>
            <person name="Souvorov A."/>
            <person name="Sung W."/>
            <person name="Tang Z."/>
            <person name="Tsuchiya D."/>
            <person name="Tu H."/>
            <person name="Vos H."/>
            <person name="Wang M."/>
            <person name="Wolf Y.I."/>
            <person name="Yamagata H."/>
            <person name="Yamada T."/>
            <person name="Ye Y."/>
            <person name="Shaw J.R."/>
            <person name="Andrews J."/>
            <person name="Crease T.J."/>
            <person name="Tang H."/>
            <person name="Lucas S.M."/>
            <person name="Robertson H.M."/>
            <person name="Bork P."/>
            <person name="Koonin E.V."/>
            <person name="Zdobnov E.M."/>
            <person name="Grigoriev I.V."/>
            <person name="Lynch M."/>
            <person name="Boore J.L."/>
        </authorList>
    </citation>
    <scope>NUCLEOTIDE SEQUENCE [LARGE SCALE GENOMIC DNA]</scope>
</reference>
<feature type="region of interest" description="Disordered" evidence="15">
    <location>
        <begin position="270"/>
        <end position="289"/>
    </location>
</feature>
<keyword evidence="11" id="KW-0805">Transcription regulation</keyword>
<name>E9GJI6_DAPPU</name>
<feature type="domain" description="Post-SET" evidence="17">
    <location>
        <begin position="911"/>
        <end position="927"/>
    </location>
</feature>
<evidence type="ECO:0000256" key="8">
    <source>
        <dbReference type="ARBA" id="ARBA00022771"/>
    </source>
</evidence>
<evidence type="ECO:0000256" key="12">
    <source>
        <dbReference type="ARBA" id="ARBA00023159"/>
    </source>
</evidence>
<dbReference type="AlphaFoldDB" id="E9GJI6"/>
<evidence type="ECO:0000256" key="13">
    <source>
        <dbReference type="ARBA" id="ARBA00023163"/>
    </source>
</evidence>
<dbReference type="FunFam" id="2.170.270.10:FF:000003">
    <property type="entry name" value="Histone-lysine N-methyltransferase"/>
    <property type="match status" value="1"/>
</dbReference>
<dbReference type="InterPro" id="IPR003889">
    <property type="entry name" value="FYrich_C"/>
</dbReference>
<organism evidence="19 20">
    <name type="scientific">Daphnia pulex</name>
    <name type="common">Water flea</name>
    <dbReference type="NCBI Taxonomy" id="6669"/>
    <lineage>
        <taxon>Eukaryota</taxon>
        <taxon>Metazoa</taxon>
        <taxon>Ecdysozoa</taxon>
        <taxon>Arthropoda</taxon>
        <taxon>Crustacea</taxon>
        <taxon>Branchiopoda</taxon>
        <taxon>Diplostraca</taxon>
        <taxon>Cladocera</taxon>
        <taxon>Anomopoda</taxon>
        <taxon>Daphniidae</taxon>
        <taxon>Daphnia</taxon>
    </lineage>
</organism>
<dbReference type="Pfam" id="PF05965">
    <property type="entry name" value="FYRC"/>
    <property type="match status" value="1"/>
</dbReference>
<dbReference type="SMART" id="SM00249">
    <property type="entry name" value="PHD"/>
    <property type="match status" value="1"/>
</dbReference>
<dbReference type="GO" id="GO:0042800">
    <property type="term" value="F:histone H3K4 methyltransferase activity"/>
    <property type="evidence" value="ECO:0007669"/>
    <property type="project" value="UniProtKB-ARBA"/>
</dbReference>
<dbReference type="FunFam" id="3.30.160.360:FF:000001">
    <property type="entry name" value="Histone-lysine N-methyltransferase"/>
    <property type="match status" value="1"/>
</dbReference>
<keyword evidence="4" id="KW-0808">Transferase</keyword>
<dbReference type="InterPro" id="IPR013083">
    <property type="entry name" value="Znf_RING/FYVE/PHD"/>
</dbReference>
<dbReference type="SMART" id="SM00542">
    <property type="entry name" value="FYRC"/>
    <property type="match status" value="1"/>
</dbReference>
<accession>E9GJI6</accession>
<comment type="subcellular location">
    <subcellularLocation>
        <location evidence="1">Nucleus</location>
    </subcellularLocation>
</comment>
<evidence type="ECO:0000259" key="16">
    <source>
        <dbReference type="PROSITE" id="PS50280"/>
    </source>
</evidence>
<sequence>DTPDTVVSSSSPECVMPEPVVRFPGLRFIDLAMDSAGRSSSCNSPDIPIIICAPVPIRPTPPTQPGKSSSFAPSAFGLMTGGSGQLPLRDSTNVTVTLTLNASAAEDVNQVLCRLAALLRVPPPTDYRIIERPGAGTPGGGGGPPGPSQRLGLYRFKGKDGKEGAPVDIQSILNGTTKFCRHCDVVILGNNKITKKAQLFSAAGLDSSSAEPKKTTTATTIADPDDPDGEDEDYHFCSSVCFVQFAVAHNTRPSAIEAKEANAVVAHISSSSGGGGGGGQGQQVCVQDSGVSSHSHTAASAAAASVVAAAAAAAAVAVPAASQAQTPVPVTPPAPKWKGLRYRNWSPNFQQQVARKQQQQQQLPGNHNKKMTDNELTEMLYRAAICIRPTGEKAIDKRQCLFCSGQGDGVSDGPARLINYDVDRWVHLNCALWHEEVFEMVNGALMNVDTALKQSLTQTCLHCGRNGASVKCFKLRCSSVFHLGCAVKEGCVFLKNKSVYCSQHLPKCSSTSSTSVVDIKEEQLTTLSVFRRVYINRDENRQVATVMHSGGVALDAGEQSYLLRVGSLTFLSVGQLLPHQLAAFHSPNCIYPIGYQVVRFYWSPRQVHKRCRYVCSIEECEGRPQFNVVVQEPDRPNLPDLSFKDWTCQGVWQQILGAIEEMRRQEGVVRLFPQFLNGEDLFGLNEPAIVRVLESLPGIESLADYNFKYGRNPLLELPLAVNPTGSARSEPKLRTHVKRFHAHRTVRFSHSSSLASSLVMVDLPGPYSKQFVHSKSSQYKKMKQEWRHNIYLARSKIQGLGLYAARDIEKHTMVIEYIGEMIRAELAECREKRYEAANRGIYMFRLDEQRVIDATLCGGLARYINHSCGPNCVAEAVEVERDLRIIIFASRRIARGEELSYDYKFDIEDDHKIPCLCGAASCRKWMN</sequence>
<dbReference type="InterPro" id="IPR001214">
    <property type="entry name" value="SET_dom"/>
</dbReference>
<dbReference type="PANTHER" id="PTHR45888">
    <property type="entry name" value="HL01030P-RELATED"/>
    <property type="match status" value="1"/>
</dbReference>
<dbReference type="eggNOG" id="KOG4443">
    <property type="taxonomic scope" value="Eukaryota"/>
</dbReference>
<protein>
    <recommendedName>
        <fullName evidence="21">Histone-lysine N-methyltransferase</fullName>
    </recommendedName>
</protein>
<dbReference type="PROSITE" id="PS50868">
    <property type="entry name" value="POST_SET"/>
    <property type="match status" value="1"/>
</dbReference>
<keyword evidence="10" id="KW-0156">Chromatin regulator</keyword>
<feature type="non-terminal residue" evidence="19">
    <location>
        <position position="927"/>
    </location>
</feature>
<keyword evidence="8" id="KW-0863">Zinc-finger</keyword>
<dbReference type="EMBL" id="GL732547">
    <property type="protein sequence ID" value="EFX80495.1"/>
    <property type="molecule type" value="Genomic_DNA"/>
</dbReference>
<dbReference type="Gene3D" id="3.30.160.360">
    <property type="match status" value="1"/>
</dbReference>
<dbReference type="SUPFAM" id="SSF82199">
    <property type="entry name" value="SET domain"/>
    <property type="match status" value="1"/>
</dbReference>
<dbReference type="SMART" id="SM00508">
    <property type="entry name" value="PostSET"/>
    <property type="match status" value="1"/>
</dbReference>
<dbReference type="Proteomes" id="UP000000305">
    <property type="component" value="Unassembled WGS sequence"/>
</dbReference>
<dbReference type="InterPro" id="IPR003888">
    <property type="entry name" value="FYrich_N"/>
</dbReference>
<dbReference type="InterPro" id="IPR003616">
    <property type="entry name" value="Post-SET_dom"/>
</dbReference>
<keyword evidence="20" id="KW-1185">Reference proteome</keyword>
<feature type="region of interest" description="Disordered" evidence="15">
    <location>
        <begin position="206"/>
        <end position="229"/>
    </location>
</feature>
<keyword evidence="9" id="KW-0862">Zinc</keyword>
<dbReference type="FunFam" id="3.30.40.10:FF:000002">
    <property type="entry name" value="Histone-lysine N-methyltransferase"/>
    <property type="match status" value="1"/>
</dbReference>
<dbReference type="GO" id="GO:0005654">
    <property type="term" value="C:nucleoplasm"/>
    <property type="evidence" value="ECO:0007669"/>
    <property type="project" value="UniProtKB-ARBA"/>
</dbReference>
<evidence type="ECO:0000313" key="19">
    <source>
        <dbReference type="EMBL" id="EFX80495.1"/>
    </source>
</evidence>
<feature type="domain" description="SET" evidence="16">
    <location>
        <begin position="788"/>
        <end position="904"/>
    </location>
</feature>
<dbReference type="HOGENOM" id="CLU_000065_1_0_1"/>
<evidence type="ECO:0000256" key="2">
    <source>
        <dbReference type="ARBA" id="ARBA00022553"/>
    </source>
</evidence>
<dbReference type="InterPro" id="IPR001965">
    <property type="entry name" value="Znf_PHD"/>
</dbReference>
<evidence type="ECO:0000259" key="18">
    <source>
        <dbReference type="PROSITE" id="PS51805"/>
    </source>
</evidence>
<evidence type="ECO:0000256" key="7">
    <source>
        <dbReference type="ARBA" id="ARBA00022737"/>
    </source>
</evidence>
<dbReference type="Pfam" id="PF05964">
    <property type="entry name" value="FYRN"/>
    <property type="match status" value="1"/>
</dbReference>
<dbReference type="InParanoid" id="E9GJI6"/>
<dbReference type="STRING" id="6669.E9GJI6"/>
<evidence type="ECO:0000256" key="15">
    <source>
        <dbReference type="SAM" id="MobiDB-lite"/>
    </source>
</evidence>
<dbReference type="PROSITE" id="PS51543">
    <property type="entry name" value="FYRC"/>
    <property type="match status" value="1"/>
</dbReference>
<keyword evidence="5" id="KW-0949">S-adenosyl-L-methionine</keyword>
<evidence type="ECO:0000256" key="1">
    <source>
        <dbReference type="ARBA" id="ARBA00004123"/>
    </source>
</evidence>
<gene>
    <name evidence="19" type="ORF">DAPPUDRAFT_51465</name>
</gene>
<dbReference type="GO" id="GO:0032259">
    <property type="term" value="P:methylation"/>
    <property type="evidence" value="ECO:0007669"/>
    <property type="project" value="UniProtKB-KW"/>
</dbReference>
<dbReference type="CDD" id="cd19171">
    <property type="entry name" value="SET_KMT2C_2D"/>
    <property type="match status" value="1"/>
</dbReference>
<dbReference type="GO" id="GO:0005700">
    <property type="term" value="C:polytene chromosome"/>
    <property type="evidence" value="ECO:0007669"/>
    <property type="project" value="UniProtKB-ARBA"/>
</dbReference>
<dbReference type="PANTHER" id="PTHR45888:SF6">
    <property type="entry name" value="HL01030P-RELATED"/>
    <property type="match status" value="1"/>
</dbReference>
<dbReference type="PROSITE" id="PS51805">
    <property type="entry name" value="EPHD"/>
    <property type="match status" value="1"/>
</dbReference>
<keyword evidence="12" id="KW-0010">Activator</keyword>
<keyword evidence="6" id="KW-0479">Metal-binding</keyword>
<dbReference type="InterPro" id="IPR034732">
    <property type="entry name" value="EPHD"/>
</dbReference>
<dbReference type="Gene3D" id="2.170.270.10">
    <property type="entry name" value="SET domain"/>
    <property type="match status" value="1"/>
</dbReference>
<dbReference type="Pfam" id="PF13832">
    <property type="entry name" value="zf-HC5HC2H_2"/>
    <property type="match status" value="1"/>
</dbReference>
<evidence type="ECO:0000256" key="3">
    <source>
        <dbReference type="ARBA" id="ARBA00022603"/>
    </source>
</evidence>
<dbReference type="PROSITE" id="PS50280">
    <property type="entry name" value="SET"/>
    <property type="match status" value="1"/>
</dbReference>
<keyword evidence="2" id="KW-0597">Phosphoprotein</keyword>